<protein>
    <recommendedName>
        <fullName evidence="4">DUF4131 domain-containing protein</fullName>
    </recommendedName>
</protein>
<sequence length="155" mass="17151">MTLRPHPGTPLRSRRGLLQTALSCSGWLLLVPLVWFTQDPRFGGSYVSLPIWLAALLFAALMSTTTILLACMQRSWGVALVSLALAATGMAFTLRQSSQIDYAEYQVSSHRTELAALAQDYRVGRLTVDLTMIPTADGNRGRPERELGDGWWWVA</sequence>
<gene>
    <name evidence="2" type="ORF">Apa02nite_057300</name>
</gene>
<keyword evidence="1" id="KW-1133">Transmembrane helix</keyword>
<keyword evidence="3" id="KW-1185">Reference proteome</keyword>
<evidence type="ECO:0008006" key="4">
    <source>
        <dbReference type="Google" id="ProtNLM"/>
    </source>
</evidence>
<feature type="transmembrane region" description="Helical" evidence="1">
    <location>
        <begin position="16"/>
        <end position="37"/>
    </location>
</feature>
<keyword evidence="1" id="KW-0472">Membrane</keyword>
<feature type="transmembrane region" description="Helical" evidence="1">
    <location>
        <begin position="49"/>
        <end position="69"/>
    </location>
</feature>
<feature type="transmembrane region" description="Helical" evidence="1">
    <location>
        <begin position="76"/>
        <end position="94"/>
    </location>
</feature>
<dbReference type="EMBL" id="BOMS01000090">
    <property type="protein sequence ID" value="GIE69622.1"/>
    <property type="molecule type" value="Genomic_DNA"/>
</dbReference>
<proteinExistence type="predicted"/>
<dbReference type="Proteomes" id="UP000624709">
    <property type="component" value="Unassembled WGS sequence"/>
</dbReference>
<dbReference type="RefSeq" id="WP_203827760.1">
    <property type="nucleotide sequence ID" value="NZ_BAAATY010000040.1"/>
</dbReference>
<accession>A0ABQ4BG09</accession>
<evidence type="ECO:0000313" key="3">
    <source>
        <dbReference type="Proteomes" id="UP000624709"/>
    </source>
</evidence>
<evidence type="ECO:0000256" key="1">
    <source>
        <dbReference type="SAM" id="Phobius"/>
    </source>
</evidence>
<organism evidence="2 3">
    <name type="scientific">Actinoplanes palleronii</name>
    <dbReference type="NCBI Taxonomy" id="113570"/>
    <lineage>
        <taxon>Bacteria</taxon>
        <taxon>Bacillati</taxon>
        <taxon>Actinomycetota</taxon>
        <taxon>Actinomycetes</taxon>
        <taxon>Micromonosporales</taxon>
        <taxon>Micromonosporaceae</taxon>
        <taxon>Actinoplanes</taxon>
    </lineage>
</organism>
<comment type="caution">
    <text evidence="2">The sequence shown here is derived from an EMBL/GenBank/DDBJ whole genome shotgun (WGS) entry which is preliminary data.</text>
</comment>
<reference evidence="2 3" key="1">
    <citation type="submission" date="2021-01" db="EMBL/GenBank/DDBJ databases">
        <title>Whole genome shotgun sequence of Actinoplanes palleronii NBRC 14916.</title>
        <authorList>
            <person name="Komaki H."/>
            <person name="Tamura T."/>
        </authorList>
    </citation>
    <scope>NUCLEOTIDE SEQUENCE [LARGE SCALE GENOMIC DNA]</scope>
    <source>
        <strain evidence="2 3">NBRC 14916</strain>
    </source>
</reference>
<evidence type="ECO:0000313" key="2">
    <source>
        <dbReference type="EMBL" id="GIE69622.1"/>
    </source>
</evidence>
<keyword evidence="1" id="KW-0812">Transmembrane</keyword>
<name>A0ABQ4BG09_9ACTN</name>